<name>A0A3N4JNB2_9PEZI</name>
<keyword evidence="4" id="KW-1185">Reference proteome</keyword>
<evidence type="ECO:0000256" key="1">
    <source>
        <dbReference type="SAM" id="MobiDB-lite"/>
    </source>
</evidence>
<accession>A0A3N4JNB2</accession>
<reference evidence="3 4" key="1">
    <citation type="journal article" date="2018" name="Nat. Ecol. Evol.">
        <title>Pezizomycetes genomes reveal the molecular basis of ectomycorrhizal truffle lifestyle.</title>
        <authorList>
            <person name="Murat C."/>
            <person name="Payen T."/>
            <person name="Noel B."/>
            <person name="Kuo A."/>
            <person name="Morin E."/>
            <person name="Chen J."/>
            <person name="Kohler A."/>
            <person name="Krizsan K."/>
            <person name="Balestrini R."/>
            <person name="Da Silva C."/>
            <person name="Montanini B."/>
            <person name="Hainaut M."/>
            <person name="Levati E."/>
            <person name="Barry K.W."/>
            <person name="Belfiori B."/>
            <person name="Cichocki N."/>
            <person name="Clum A."/>
            <person name="Dockter R.B."/>
            <person name="Fauchery L."/>
            <person name="Guy J."/>
            <person name="Iotti M."/>
            <person name="Le Tacon F."/>
            <person name="Lindquist E.A."/>
            <person name="Lipzen A."/>
            <person name="Malagnac F."/>
            <person name="Mello A."/>
            <person name="Molinier V."/>
            <person name="Miyauchi S."/>
            <person name="Poulain J."/>
            <person name="Riccioni C."/>
            <person name="Rubini A."/>
            <person name="Sitrit Y."/>
            <person name="Splivallo R."/>
            <person name="Traeger S."/>
            <person name="Wang M."/>
            <person name="Zifcakova L."/>
            <person name="Wipf D."/>
            <person name="Zambonelli A."/>
            <person name="Paolocci F."/>
            <person name="Nowrousian M."/>
            <person name="Ottonello S."/>
            <person name="Baldrian P."/>
            <person name="Spatafora J.W."/>
            <person name="Henrissat B."/>
            <person name="Nagy L.G."/>
            <person name="Aury J.M."/>
            <person name="Wincker P."/>
            <person name="Grigoriev I.V."/>
            <person name="Bonfante P."/>
            <person name="Martin F.M."/>
        </authorList>
    </citation>
    <scope>NUCLEOTIDE SEQUENCE [LARGE SCALE GENOMIC DNA]</scope>
    <source>
        <strain evidence="3 4">120613-1</strain>
    </source>
</reference>
<gene>
    <name evidence="3" type="ORF">L873DRAFT_1790268</name>
</gene>
<protein>
    <submittedName>
        <fullName evidence="3">Uncharacterized protein</fullName>
    </submittedName>
</protein>
<evidence type="ECO:0000256" key="2">
    <source>
        <dbReference type="SAM" id="SignalP"/>
    </source>
</evidence>
<dbReference type="AlphaFoldDB" id="A0A3N4JNB2"/>
<evidence type="ECO:0000313" key="3">
    <source>
        <dbReference type="EMBL" id="RPA98468.1"/>
    </source>
</evidence>
<proteinExistence type="predicted"/>
<organism evidence="3 4">
    <name type="scientific">Choiromyces venosus 120613-1</name>
    <dbReference type="NCBI Taxonomy" id="1336337"/>
    <lineage>
        <taxon>Eukaryota</taxon>
        <taxon>Fungi</taxon>
        <taxon>Dikarya</taxon>
        <taxon>Ascomycota</taxon>
        <taxon>Pezizomycotina</taxon>
        <taxon>Pezizomycetes</taxon>
        <taxon>Pezizales</taxon>
        <taxon>Tuberaceae</taxon>
        <taxon>Choiromyces</taxon>
    </lineage>
</organism>
<dbReference type="Proteomes" id="UP000276215">
    <property type="component" value="Unassembled WGS sequence"/>
</dbReference>
<feature type="signal peptide" evidence="2">
    <location>
        <begin position="1"/>
        <end position="18"/>
    </location>
</feature>
<sequence>MAATISAWLLTLWDLLLYHKKHWLESLVLYPTTESPSQPRDDQPTTPLSSHATPHHTSFLPYFPPLTPSPSDQITAPLLNTRSLPALPHSSCMRGSTATVRLIYGTESTFVSPQPFPAVQSWEWSSQIV</sequence>
<keyword evidence="2" id="KW-0732">Signal</keyword>
<feature type="region of interest" description="Disordered" evidence="1">
    <location>
        <begin position="32"/>
        <end position="75"/>
    </location>
</feature>
<dbReference type="EMBL" id="ML120395">
    <property type="protein sequence ID" value="RPA98468.1"/>
    <property type="molecule type" value="Genomic_DNA"/>
</dbReference>
<feature type="chain" id="PRO_5018085338" evidence="2">
    <location>
        <begin position="19"/>
        <end position="129"/>
    </location>
</feature>
<evidence type="ECO:0000313" key="4">
    <source>
        <dbReference type="Proteomes" id="UP000276215"/>
    </source>
</evidence>
<feature type="compositionally biased region" description="Polar residues" evidence="1">
    <location>
        <begin position="32"/>
        <end position="56"/>
    </location>
</feature>